<dbReference type="InterPro" id="IPR017735">
    <property type="entry name" value="T6SS_FHA"/>
</dbReference>
<accession>A0A2S4MA12</accession>
<protein>
    <submittedName>
        <fullName evidence="3">FHA domain protein</fullName>
    </submittedName>
</protein>
<dbReference type="CDD" id="cd00060">
    <property type="entry name" value="FHA"/>
    <property type="match status" value="1"/>
</dbReference>
<gene>
    <name evidence="3" type="ORF">CYD53_107232</name>
</gene>
<dbReference type="InterPro" id="IPR000253">
    <property type="entry name" value="FHA_dom"/>
</dbReference>
<feature type="domain" description="FHA" evidence="2">
    <location>
        <begin position="30"/>
        <end position="80"/>
    </location>
</feature>
<feature type="compositionally biased region" description="Pro residues" evidence="1">
    <location>
        <begin position="186"/>
        <end position="195"/>
    </location>
</feature>
<dbReference type="InterPro" id="IPR046883">
    <property type="entry name" value="T6SS_FHA_C"/>
</dbReference>
<feature type="region of interest" description="Disordered" evidence="1">
    <location>
        <begin position="115"/>
        <end position="148"/>
    </location>
</feature>
<keyword evidence="4" id="KW-1185">Reference proteome</keyword>
<dbReference type="SMART" id="SM00240">
    <property type="entry name" value="FHA"/>
    <property type="match status" value="1"/>
</dbReference>
<evidence type="ECO:0000259" key="2">
    <source>
        <dbReference type="PROSITE" id="PS50006"/>
    </source>
</evidence>
<dbReference type="InterPro" id="IPR050923">
    <property type="entry name" value="Cell_Proc_Reg/RNA_Proc"/>
</dbReference>
<name>A0A2S4MA12_9HYPH</name>
<dbReference type="Pfam" id="PF20232">
    <property type="entry name" value="T6SS_FHA_C"/>
    <property type="match status" value="1"/>
</dbReference>
<dbReference type="EMBL" id="PQFZ01000007">
    <property type="protein sequence ID" value="POR51449.1"/>
    <property type="molecule type" value="Genomic_DNA"/>
</dbReference>
<proteinExistence type="predicted"/>
<dbReference type="RefSeq" id="WP_181011872.1">
    <property type="nucleotide sequence ID" value="NZ_PQFZ01000007.1"/>
</dbReference>
<dbReference type="InterPro" id="IPR008984">
    <property type="entry name" value="SMAD_FHA_dom_sf"/>
</dbReference>
<dbReference type="AlphaFoldDB" id="A0A2S4MA12"/>
<dbReference type="Gene3D" id="2.60.200.20">
    <property type="match status" value="1"/>
</dbReference>
<feature type="compositionally biased region" description="Pro residues" evidence="1">
    <location>
        <begin position="268"/>
        <end position="279"/>
    </location>
</feature>
<feature type="region of interest" description="Disordered" evidence="1">
    <location>
        <begin position="170"/>
        <end position="237"/>
    </location>
</feature>
<dbReference type="SUPFAM" id="SSF49879">
    <property type="entry name" value="SMAD/FHA domain"/>
    <property type="match status" value="1"/>
</dbReference>
<feature type="compositionally biased region" description="Low complexity" evidence="1">
    <location>
        <begin position="196"/>
        <end position="216"/>
    </location>
</feature>
<feature type="compositionally biased region" description="Pro residues" evidence="1">
    <location>
        <begin position="226"/>
        <end position="237"/>
    </location>
</feature>
<dbReference type="NCBIfam" id="TIGR03354">
    <property type="entry name" value="VI_FHA"/>
    <property type="match status" value="1"/>
</dbReference>
<reference evidence="3 4" key="1">
    <citation type="submission" date="2018-01" db="EMBL/GenBank/DDBJ databases">
        <title>Genomic Encyclopedia of Type Strains, Phase III (KMG-III): the genomes of soil and plant-associated and newly described type strains.</title>
        <authorList>
            <person name="Whitman W."/>
        </authorList>
    </citation>
    <scope>NUCLEOTIDE SEQUENCE [LARGE SCALE GENOMIC DNA]</scope>
    <source>
        <strain evidence="3 4">1131</strain>
    </source>
</reference>
<evidence type="ECO:0000313" key="4">
    <source>
        <dbReference type="Proteomes" id="UP000236919"/>
    </source>
</evidence>
<feature type="compositionally biased region" description="Low complexity" evidence="1">
    <location>
        <begin position="280"/>
        <end position="292"/>
    </location>
</feature>
<comment type="caution">
    <text evidence="3">The sequence shown here is derived from an EMBL/GenBank/DDBJ whole genome shotgun (WGS) entry which is preliminary data.</text>
</comment>
<evidence type="ECO:0000313" key="3">
    <source>
        <dbReference type="EMBL" id="POR51449.1"/>
    </source>
</evidence>
<organism evidence="3 4">
    <name type="scientific">Bosea psychrotolerans</name>
    <dbReference type="NCBI Taxonomy" id="1871628"/>
    <lineage>
        <taxon>Bacteria</taxon>
        <taxon>Pseudomonadati</taxon>
        <taxon>Pseudomonadota</taxon>
        <taxon>Alphaproteobacteria</taxon>
        <taxon>Hyphomicrobiales</taxon>
        <taxon>Boseaceae</taxon>
        <taxon>Bosea</taxon>
    </lineage>
</organism>
<dbReference type="Pfam" id="PF00498">
    <property type="entry name" value="FHA"/>
    <property type="match status" value="1"/>
</dbReference>
<sequence>MPSLTLSIQNVDRLPDGGPLQITIKGQRGLDIGRDQYLDWTLPDPGRIVSSRHCEVRFRDGAYWLHDVSSNGTFVNGSELRMSGPHRLKDGDRLEIGHYIIGASVDSEAASEIAPEAAMPSFSRPEEMWDSASPAPPIPASELRPSRPAAEQNDLMNWYVDIPELDEPARRNEPAWLPPDRSAAPAAPPPVPPPASNAEAPGFEALPPMTAPLLAPRGDWSIHPIPDAPEPAQPAPEPVPLGGYMTSPPAAILAAKAVRPAAAAVATPPEPLPAAPPPSVKASPAQPSAQAQIGNQLAARMARGAGVSEDIFNRRSPEEMAELAGLLLRITCENVKQMLQARAETKGLVRSTNQTMIQALENNPLKFSPTVEDALRIMFGPSTTSYLDARRALEDSFKDLKTHQMNTYSAMQQALKMVVQDLDPAVIEAATDKEGGLGGLMGSRKAKLWDHFVTRWKAKTERHDNGLVDAFMLYFSECYDRLASKLRS</sequence>
<dbReference type="PANTHER" id="PTHR23308">
    <property type="entry name" value="NUCLEAR INHIBITOR OF PROTEIN PHOSPHATASE-1"/>
    <property type="match status" value="1"/>
</dbReference>
<evidence type="ECO:0000256" key="1">
    <source>
        <dbReference type="SAM" id="MobiDB-lite"/>
    </source>
</evidence>
<dbReference type="PROSITE" id="PS50006">
    <property type="entry name" value="FHA_DOMAIN"/>
    <property type="match status" value="1"/>
</dbReference>
<feature type="region of interest" description="Disordered" evidence="1">
    <location>
        <begin position="267"/>
        <end position="296"/>
    </location>
</feature>
<dbReference type="Proteomes" id="UP000236919">
    <property type="component" value="Unassembled WGS sequence"/>
</dbReference>